<protein>
    <submittedName>
        <fullName evidence="2">Uncharacterized protein</fullName>
    </submittedName>
</protein>
<evidence type="ECO:0000256" key="1">
    <source>
        <dbReference type="SAM" id="Phobius"/>
    </source>
</evidence>
<accession>A0A133VG99</accession>
<keyword evidence="1" id="KW-0472">Membrane</keyword>
<dbReference type="EMBL" id="LHYD01000011">
    <property type="protein sequence ID" value="KXB05457.1"/>
    <property type="molecule type" value="Genomic_DNA"/>
</dbReference>
<keyword evidence="1" id="KW-1133">Transmembrane helix</keyword>
<comment type="caution">
    <text evidence="2">The sequence shown here is derived from an EMBL/GenBank/DDBJ whole genome shotgun (WGS) entry which is preliminary data.</text>
</comment>
<feature type="transmembrane region" description="Helical" evidence="1">
    <location>
        <begin position="64"/>
        <end position="88"/>
    </location>
</feature>
<keyword evidence="3" id="KW-1185">Reference proteome</keyword>
<feature type="transmembrane region" description="Helical" evidence="1">
    <location>
        <begin position="6"/>
        <end position="28"/>
    </location>
</feature>
<organism evidence="2 3">
    <name type="scientific">candidate division MSBL1 archaeon SCGC-AAA382A13</name>
    <dbReference type="NCBI Taxonomy" id="1698279"/>
    <lineage>
        <taxon>Archaea</taxon>
        <taxon>Methanobacteriati</taxon>
        <taxon>Methanobacteriota</taxon>
        <taxon>candidate division MSBL1</taxon>
    </lineage>
</organism>
<sequence>MTILGSNILIYIGIFIILEAIFSIVYYFEGDPLPQVFRGIRAIFGAYLVGKGAMYSVFKTIGLFWSQVAFFAIVGLSIIAGYEVAIVMEKREHR</sequence>
<proteinExistence type="predicted"/>
<dbReference type="Proteomes" id="UP000070311">
    <property type="component" value="Unassembled WGS sequence"/>
</dbReference>
<evidence type="ECO:0000313" key="3">
    <source>
        <dbReference type="Proteomes" id="UP000070311"/>
    </source>
</evidence>
<evidence type="ECO:0000313" key="2">
    <source>
        <dbReference type="EMBL" id="KXB05457.1"/>
    </source>
</evidence>
<reference evidence="2 3" key="1">
    <citation type="journal article" date="2016" name="Sci. Rep.">
        <title>Metabolic traits of an uncultured archaeal lineage -MSBL1- from brine pools of the Red Sea.</title>
        <authorList>
            <person name="Mwirichia R."/>
            <person name="Alam I."/>
            <person name="Rashid M."/>
            <person name="Vinu M."/>
            <person name="Ba-Alawi W."/>
            <person name="Anthony Kamau A."/>
            <person name="Kamanda Ngugi D."/>
            <person name="Goker M."/>
            <person name="Klenk H.P."/>
            <person name="Bajic V."/>
            <person name="Stingl U."/>
        </authorList>
    </citation>
    <scope>NUCLEOTIDE SEQUENCE [LARGE SCALE GENOMIC DNA]</scope>
    <source>
        <strain evidence="2">SCGC-AAA382A13</strain>
    </source>
</reference>
<dbReference type="AlphaFoldDB" id="A0A133VG99"/>
<gene>
    <name evidence="2" type="ORF">AKJ50_00890</name>
</gene>
<keyword evidence="1" id="KW-0812">Transmembrane</keyword>
<name>A0A133VG99_9EURY</name>